<dbReference type="PANTHER" id="PTHR47182">
    <property type="entry name" value="CELL WALL ALPHA-1,3-GLUCAN SYNTHASE AGS1-RELATED"/>
    <property type="match status" value="1"/>
</dbReference>
<dbReference type="InterPro" id="IPR058657">
    <property type="entry name" value="Mok11-13/Ags1-like_Ig"/>
</dbReference>
<evidence type="ECO:0000256" key="6">
    <source>
        <dbReference type="ARBA" id="ARBA00048960"/>
    </source>
</evidence>
<feature type="compositionally biased region" description="Polar residues" evidence="7">
    <location>
        <begin position="1760"/>
        <end position="1775"/>
    </location>
</feature>
<feature type="transmembrane region" description="Helical" evidence="8">
    <location>
        <begin position="1073"/>
        <end position="1098"/>
    </location>
</feature>
<dbReference type="PANTHER" id="PTHR47182:SF2">
    <property type="entry name" value="CELL WALL ALPHA-1,3-GLUCAN SYNTHASE AGS1"/>
    <property type="match status" value="1"/>
</dbReference>
<dbReference type="Pfam" id="PF00128">
    <property type="entry name" value="Alpha-amylase"/>
    <property type="match status" value="1"/>
</dbReference>
<dbReference type="SMART" id="SM00642">
    <property type="entry name" value="Aamy"/>
    <property type="match status" value="1"/>
</dbReference>
<keyword evidence="3" id="KW-0328">Glycosyltransferase</keyword>
<accession>A0A4U6XJS4</accession>
<keyword evidence="4" id="KW-0808">Transferase</keyword>
<dbReference type="CDD" id="cd03791">
    <property type="entry name" value="GT5_Glycogen_synthase_DULL1-like"/>
    <property type="match status" value="1"/>
</dbReference>
<feature type="transmembrane region" description="Helical" evidence="8">
    <location>
        <begin position="2372"/>
        <end position="2394"/>
    </location>
</feature>
<dbReference type="EC" id="2.4.1.183" evidence="2"/>
<feature type="signal peptide" evidence="9">
    <location>
        <begin position="1"/>
        <end position="21"/>
    </location>
</feature>
<dbReference type="InterPro" id="IPR058655">
    <property type="entry name" value="Mok11-14/Ags1-like"/>
</dbReference>
<protein>
    <recommendedName>
        <fullName evidence="2">alpha-1,3-glucan synthase</fullName>
        <ecNumber evidence="2">2.4.1.183</ecNumber>
    </recommendedName>
</protein>
<dbReference type="InterPro" id="IPR058654">
    <property type="entry name" value="Mok11-14/Ags1-like_TM"/>
</dbReference>
<dbReference type="STRING" id="1306861.A0A4U6XJS4"/>
<feature type="transmembrane region" description="Helical" evidence="8">
    <location>
        <begin position="2236"/>
        <end position="2255"/>
    </location>
</feature>
<feature type="compositionally biased region" description="Polar residues" evidence="7">
    <location>
        <begin position="1963"/>
        <end position="1981"/>
    </location>
</feature>
<feature type="region of interest" description="Disordered" evidence="7">
    <location>
        <begin position="1911"/>
        <end position="1994"/>
    </location>
</feature>
<dbReference type="Gene3D" id="3.40.50.2000">
    <property type="entry name" value="Glycogen Phosphorylase B"/>
    <property type="match status" value="2"/>
</dbReference>
<dbReference type="Proteomes" id="UP000310108">
    <property type="component" value="Unassembled WGS sequence"/>
</dbReference>
<dbReference type="Pfam" id="PF26114">
    <property type="entry name" value="Ig_2_Mok13"/>
    <property type="match status" value="1"/>
</dbReference>
<keyword evidence="8" id="KW-1133">Transmembrane helix</keyword>
<evidence type="ECO:0000313" key="11">
    <source>
        <dbReference type="EMBL" id="TKW56111.1"/>
    </source>
</evidence>
<feature type="domain" description="Glycosyl hydrolase family 13 catalytic" evidence="10">
    <location>
        <begin position="67"/>
        <end position="551"/>
    </location>
</feature>
<feature type="transmembrane region" description="Helical" evidence="8">
    <location>
        <begin position="2052"/>
        <end position="2072"/>
    </location>
</feature>
<evidence type="ECO:0000256" key="4">
    <source>
        <dbReference type="ARBA" id="ARBA00022679"/>
    </source>
</evidence>
<feature type="transmembrane region" description="Helical" evidence="8">
    <location>
        <begin position="2301"/>
        <end position="2321"/>
    </location>
</feature>
<gene>
    <name evidence="11" type="primary">mok11</name>
    <name evidence="11" type="ORF">CTA1_8241</name>
</gene>
<feature type="compositionally biased region" description="Polar residues" evidence="7">
    <location>
        <begin position="1701"/>
        <end position="1711"/>
    </location>
</feature>
<feature type="compositionally biased region" description="Low complexity" evidence="7">
    <location>
        <begin position="1783"/>
        <end position="1796"/>
    </location>
</feature>
<dbReference type="InterPro" id="IPR058658">
    <property type="entry name" value="Mok11-13/Ags1-like_Ig_2"/>
</dbReference>
<dbReference type="EMBL" id="PJEX01000077">
    <property type="protein sequence ID" value="TKW56111.1"/>
    <property type="molecule type" value="Genomic_DNA"/>
</dbReference>
<dbReference type="InterPro" id="IPR017853">
    <property type="entry name" value="GH"/>
</dbReference>
<feature type="transmembrane region" description="Helical" evidence="8">
    <location>
        <begin position="2188"/>
        <end position="2215"/>
    </location>
</feature>
<feature type="region of interest" description="Disordered" evidence="7">
    <location>
        <begin position="1698"/>
        <end position="1838"/>
    </location>
</feature>
<evidence type="ECO:0000256" key="1">
    <source>
        <dbReference type="ARBA" id="ARBA00006122"/>
    </source>
</evidence>
<keyword evidence="9" id="KW-0732">Signal</keyword>
<dbReference type="Pfam" id="PF26127">
    <property type="entry name" value="12TM_Mok13"/>
    <property type="match status" value="1"/>
</dbReference>
<keyword evidence="12" id="KW-1185">Reference proteome</keyword>
<feature type="transmembrane region" description="Helical" evidence="8">
    <location>
        <begin position="2267"/>
        <end position="2289"/>
    </location>
</feature>
<dbReference type="InterPro" id="IPR013534">
    <property type="entry name" value="Starch_synth_cat_dom"/>
</dbReference>
<keyword evidence="8" id="KW-0812">Transmembrane</keyword>
<dbReference type="SUPFAM" id="SSF53756">
    <property type="entry name" value="UDP-Glycosyltransferase/glycogen phosphorylase"/>
    <property type="match status" value="1"/>
</dbReference>
<dbReference type="GO" id="GO:0009277">
    <property type="term" value="C:fungal-type cell wall"/>
    <property type="evidence" value="ECO:0007669"/>
    <property type="project" value="TreeGrafter"/>
</dbReference>
<evidence type="ECO:0000256" key="7">
    <source>
        <dbReference type="SAM" id="MobiDB-lite"/>
    </source>
</evidence>
<dbReference type="InterPro" id="IPR006047">
    <property type="entry name" value="GH13_cat_dom"/>
</dbReference>
<feature type="transmembrane region" description="Helical" evidence="8">
    <location>
        <begin position="2414"/>
        <end position="2435"/>
    </location>
</feature>
<keyword evidence="5" id="KW-0961">Cell wall biogenesis/degradation</keyword>
<feature type="chain" id="PRO_5020828772" description="alpha-1,3-glucan synthase" evidence="9">
    <location>
        <begin position="22"/>
        <end position="2446"/>
    </location>
</feature>
<dbReference type="Pfam" id="PF26122">
    <property type="entry name" value="CBM_Mok13"/>
    <property type="match status" value="1"/>
</dbReference>
<proteinExistence type="inferred from homology"/>
<dbReference type="InterPro" id="IPR001296">
    <property type="entry name" value="Glyco_trans_1"/>
</dbReference>
<dbReference type="Pfam" id="PF26111">
    <property type="entry name" value="Ig_Mok13"/>
    <property type="match status" value="1"/>
</dbReference>
<evidence type="ECO:0000256" key="3">
    <source>
        <dbReference type="ARBA" id="ARBA00022676"/>
    </source>
</evidence>
<evidence type="ECO:0000256" key="5">
    <source>
        <dbReference type="ARBA" id="ARBA00023316"/>
    </source>
</evidence>
<evidence type="ECO:0000313" key="12">
    <source>
        <dbReference type="Proteomes" id="UP000310108"/>
    </source>
</evidence>
<evidence type="ECO:0000256" key="2">
    <source>
        <dbReference type="ARBA" id="ARBA00012688"/>
    </source>
</evidence>
<sequence length="2446" mass="273993">MWFGELKGLLLLGFLSRNVHGLRYDEQYVDYNLNQNKDATDPIMYEGTWEGHEHYPSPTNWRFPFYTLMLDRFVNGNPENDNANGTVLEQDITGTQLRWGGDIAGLVDTLDYLQGMGIKGIYFGGSMLINAPWNYDSYSPLDHTLLDMHFGNITEWREAIAEIHRRDMYVVFDNTMATLGDLIGFKDYLNTSAPFEPEEMEVVYKTERQYLDWTFPKKYNETCEHFPRLYLEEGREVPQEVYDMFGGCYDGDFDQFGDTEAFGVYPDYRRQLTKFASVQDRLREWVPAVNQKLAHFSCMMIQMLDIDGFRFDKALQVTVDAQGVFSKKMRECARDVGKDNFFLPGEITGGNTMGTIYIGRGRLPEQWFKDINTAFNTTNNASADGQTTQDIFIRDEGHQALDSAAFHYSFYRFLVIFLGMDGTGVAGYDVPSNFVEAWNEVLRSNDMINANTGQVDPRHMFGAMNQDTFRWPAIEVGHERSLMGLFITTLHLPGIPMLTWGEEQAFYVLDNTAQNYMFGRQPMASAPAWQQHGCYSMPATLYFQMPLTRAREGCRDDTVSWDHRDPSHPIRNILKHMYHLREEYPVLKDGMWLEQLSNTTEDLFYPGNSGMPTTTGLFSVLRYQLGVQNLGGGGGESPVPVWFLYHNRNVTHTYKVDCASEDEAIVSPFEAGTTVKNLFFPHQETVLETSPVKLAYAGNTGFNGCFGNITMAPFEFRAYVPKADFKNPPVAITRFRPGHDARIESSDPSNTVPIEFQLSVKMDCDTFKDAVSFRSHTDDDSVPSIDESSIKCDDISETVSEWTAALASAWSWKADLVNVKHGVHQVIVSNATVAEGGSTTGVTDRFLFRVGAQDNGIVFPQTANYSTKLLSRDDDGTIRIKHTSAGASQFRYSTNFESSWSDWAPYETETKVVKQPWSGTKDQEWKGEHVVVQYYSKLLGSSAYKVHADLDYETPRRIPHMFAVGRFNQFGYDSGLTKRLAHESESQWAWHYMDEWPNFFKFNVWGMNPDKMPDQSFIYGDVDGDQVVERLPPSSLFENAVNITAPPPKPYLAFRVVLNDATLQYQLVPRGNMWIQFALWLLLLVVPVLSGLAAVQAFKRSFYKVKFNEHGVHDTSKFGMMVQKTRNAFMGVAGAVPLRMRNSSTDLVSAAAAAVTAAGAGAGAAGGKRRRVLIATMEYNIDDWNIKIKIGGLGVMAQLMGKALKHQDLVWVVPCVGDVDYPVDNPAPSMYVKIMDQEYEIKVQYHMVDNITYVLLDAPVFRKQTKSEPYPPRMDDLESAIYYSAWNQCIADTCNRFPIDLYHINDYHGAIAPLYLLPKTVPVALSLHNAEFQGLWPMRTPEESKEVCKAYNLDIAIVKKYVQYGSVFNLLHAGASYLRVHQNGFGAVGVSRKYGDRSFARYPIFWGLSKVGQLPNPDPTDTADWDKNDFMNQPKIEVDPAYEAGRGDLRRQAQEWAGLNVDPDAELFVFVGRWSLQKGVDLIADIFPWVLDTYPKAQLVAIGPMIDLYGRFAALKLAKLMELYPGRVFSKPEFTALPPYIFSGAEFALIPSRDEPFGLVAVEFGRKGALGVGARVGGLGQMPGWWYTVESTKAAHLTKQFKHAIKDALDTDTKTRAMMRAWSAKQRFPVAEWLEKLEKLQGGVIKAHARHGKKGLKKGNVLVKHSRASSIADPLRNDVELVDRSPAWMRQVSDYDDDATTLHTGRNTPAGMQTPMMYPSAPGSPSMSPTPGYVDSPYSSRAASPGPFGRDLQQQQQQQPGRNISGNDFTHSRNFSLPGYAGQQQQQQQQQQQHQQASSDLAHSRHASGFSMADTLPLPPPVAGLGMQQDNSSRASMLSVEDVVGDRHDYKLQQVDPFFTDSKGEFYQHFEERLRSLNAGNSISDLCIEDYLIKSEKEWFDMYLDARLGRSASPSSARGASRSRPSSPSNNGSRLSLGMFKNRSSSKLSLPLERGRRGRPSGLMNSMAASDSNQTGGVDNNTYDDRTPPDSPGSYNAQFDLPDDYVPPTGFKKYLQYRLGDWPVYAMLLALNQIIATNSYQVTLLTGEVGQAASKLYVVATIYLCSSVVWYVMSRTVPLLYPLSVPYVVYGVAFLILGFSPFAADDNGRVWLQNVATGLYAFASSSGSLAFAFNFGTDGGSTVPKWIQRLAIIQGLTQIYTLGLWAWGSLVSDAEANSVPKPTLAGSPWLLAVCGPVALLLWAVGAILFLGLPNFYREMPGPIPQLWLTLLKRKTIAWYLMAVCVQNYFLSTLFGRNWLFFFSSQHLPVWGMVVLALFFFVIVWALVLWGLAKASESHPWLFPMFAVGLGAPRWAQIWWGTSRIGVYMPWAGSIVAGAVLSRILWLWLGVLDGLQGAGIGMILMLTLTRVHVAAACVGAQVLGSVFTMLARATAPNNVGPSSVFPDISEGLGVAFANAWFWVVLFLNLFICLGYFKFFRKEQVSKP</sequence>
<comment type="catalytic activity">
    <reaction evidence="6">
        <text>[(1-&gt;3)-alpha-D-glucosyl](n) + UDP-alpha-D-glucose = [(1-&gt;3)-alpha-D-glucosyl](n+1) + UDP + H(+)</text>
        <dbReference type="Rhea" id="RHEA:19749"/>
        <dbReference type="Rhea" id="RHEA-COMP:11150"/>
        <dbReference type="Rhea" id="RHEA-COMP:11151"/>
        <dbReference type="ChEBI" id="CHEBI:15378"/>
        <dbReference type="ChEBI" id="CHEBI:28100"/>
        <dbReference type="ChEBI" id="CHEBI:58223"/>
        <dbReference type="ChEBI" id="CHEBI:58885"/>
        <dbReference type="EC" id="2.4.1.183"/>
    </reaction>
</comment>
<feature type="compositionally biased region" description="Low complexity" evidence="7">
    <location>
        <begin position="1911"/>
        <end position="1938"/>
    </location>
</feature>
<evidence type="ECO:0000256" key="9">
    <source>
        <dbReference type="SAM" id="SignalP"/>
    </source>
</evidence>
<dbReference type="GO" id="GO:0070600">
    <property type="term" value="P:fungal-type cell wall (1-&gt;3)-alpha-glucan biosynthetic process"/>
    <property type="evidence" value="ECO:0007669"/>
    <property type="project" value="TreeGrafter"/>
</dbReference>
<dbReference type="GO" id="GO:0047657">
    <property type="term" value="F:alpha-1,3-glucan synthase activity"/>
    <property type="evidence" value="ECO:0007669"/>
    <property type="project" value="UniProtKB-EC"/>
</dbReference>
<dbReference type="Pfam" id="PF00534">
    <property type="entry name" value="Glycos_transf_1"/>
    <property type="match status" value="1"/>
</dbReference>
<dbReference type="CDD" id="cd11323">
    <property type="entry name" value="AmyAc_AGS"/>
    <property type="match status" value="1"/>
</dbReference>
<organism evidence="11 12">
    <name type="scientific">Colletotrichum tanaceti</name>
    <dbReference type="NCBI Taxonomy" id="1306861"/>
    <lineage>
        <taxon>Eukaryota</taxon>
        <taxon>Fungi</taxon>
        <taxon>Dikarya</taxon>
        <taxon>Ascomycota</taxon>
        <taxon>Pezizomycotina</taxon>
        <taxon>Sordariomycetes</taxon>
        <taxon>Hypocreomycetidae</taxon>
        <taxon>Glomerellales</taxon>
        <taxon>Glomerellaceae</taxon>
        <taxon>Colletotrichum</taxon>
        <taxon>Colletotrichum destructivum species complex</taxon>
    </lineage>
</organism>
<dbReference type="OrthoDB" id="512920at2759"/>
<feature type="transmembrane region" description="Helical" evidence="8">
    <location>
        <begin position="2149"/>
        <end position="2168"/>
    </location>
</feature>
<comment type="caution">
    <text evidence="11">The sequence shown here is derived from an EMBL/GenBank/DDBJ whole genome shotgun (WGS) entry which is preliminary data.</text>
</comment>
<evidence type="ECO:0000259" key="10">
    <source>
        <dbReference type="SMART" id="SM00642"/>
    </source>
</evidence>
<dbReference type="Gene3D" id="3.20.20.80">
    <property type="entry name" value="Glycosidases"/>
    <property type="match status" value="2"/>
</dbReference>
<reference evidence="11 12" key="1">
    <citation type="journal article" date="2019" name="PLoS ONE">
        <title>Comparative genome analysis indicates high evolutionary potential of pathogenicity genes in Colletotrichum tanaceti.</title>
        <authorList>
            <person name="Lelwala R.V."/>
            <person name="Korhonen P.K."/>
            <person name="Young N.D."/>
            <person name="Scott J.B."/>
            <person name="Ades P.A."/>
            <person name="Gasser R.B."/>
            <person name="Taylor P.W.J."/>
        </authorList>
    </citation>
    <scope>NUCLEOTIDE SEQUENCE [LARGE SCALE GENOMIC DNA]</scope>
    <source>
        <strain evidence="11">BRIP57314</strain>
    </source>
</reference>
<feature type="transmembrane region" description="Helical" evidence="8">
    <location>
        <begin position="2079"/>
        <end position="2099"/>
    </location>
</feature>
<dbReference type="Pfam" id="PF08323">
    <property type="entry name" value="Glyco_transf_5"/>
    <property type="match status" value="1"/>
</dbReference>
<feature type="transmembrane region" description="Helical" evidence="8">
    <location>
        <begin position="2327"/>
        <end position="2351"/>
    </location>
</feature>
<feature type="transmembrane region" description="Helical" evidence="8">
    <location>
        <begin position="2119"/>
        <end position="2137"/>
    </location>
</feature>
<dbReference type="InterPro" id="IPR058656">
    <property type="entry name" value="Mok11-13/Ags1-like_GH"/>
</dbReference>
<name>A0A4U6XJS4_9PEZI</name>
<dbReference type="FunFam" id="3.40.50.2000:FF:000058">
    <property type="entry name" value="Alpha-1,3-glucan synthase Ags1"/>
    <property type="match status" value="1"/>
</dbReference>
<dbReference type="FunFam" id="3.40.50.2000:FF:000052">
    <property type="entry name" value="Alpha-1,3-glucan synthase Ags2"/>
    <property type="match status" value="1"/>
</dbReference>
<keyword evidence="8" id="KW-0472">Membrane</keyword>
<dbReference type="Pfam" id="PF26108">
    <property type="entry name" value="GH_Mok13"/>
    <property type="match status" value="1"/>
</dbReference>
<dbReference type="InterPro" id="IPR058659">
    <property type="entry name" value="Mok11-13/Ags1-like_CBM"/>
</dbReference>
<dbReference type="SUPFAM" id="SSF51445">
    <property type="entry name" value="(Trans)glycosidases"/>
    <property type="match status" value="1"/>
</dbReference>
<evidence type="ECO:0000256" key="8">
    <source>
        <dbReference type="SAM" id="Phobius"/>
    </source>
</evidence>
<comment type="similarity">
    <text evidence="1">Belongs to the glycosyltransferase group 1 family.</text>
</comment>
<dbReference type="FunFam" id="3.20.20.80:FF:000073">
    <property type="entry name" value="Alpha-1,3-glucan synthase Ags2"/>
    <property type="match status" value="1"/>
</dbReference>